<name>A0A6M3J6R9_9ZZZZ</name>
<dbReference type="Pfam" id="PF09979">
    <property type="entry name" value="DUF2213"/>
    <property type="match status" value="1"/>
</dbReference>
<feature type="region of interest" description="Disordered" evidence="1">
    <location>
        <begin position="228"/>
        <end position="251"/>
    </location>
</feature>
<reference evidence="2" key="1">
    <citation type="submission" date="2020-03" db="EMBL/GenBank/DDBJ databases">
        <title>The deep terrestrial virosphere.</title>
        <authorList>
            <person name="Holmfeldt K."/>
            <person name="Nilsson E."/>
            <person name="Simone D."/>
            <person name="Lopez-Fernandez M."/>
            <person name="Wu X."/>
            <person name="de Brujin I."/>
            <person name="Lundin D."/>
            <person name="Andersson A."/>
            <person name="Bertilsson S."/>
            <person name="Dopson M."/>
        </authorList>
    </citation>
    <scope>NUCLEOTIDE SEQUENCE</scope>
    <source>
        <strain evidence="2">MM415B00380</strain>
    </source>
</reference>
<sequence length="371" mass="40136">MALRLDAVGSLGRAERTPAGGLRVPAVVAREGVLTYPWGREYVPPATLEASLAQLNGLPVTLTHPSERRVDSQNWRRTSAGHAGEDARMDGDTQGVTLYVQRDDAVAAVEKGTHRQLSMGYDTDLDPTPGVSPSGERYDAVQIARTYNHIALVRQARGGSSLAIRLDDAGDAVFDEPAGAGKGSTMKRKIRIDGVDYEVEAPESFFQALDLADGRRADELKAATACADSTAGERDALKGQLDETKKRLDDATDPARLDERVKARAELEASARKVLGSKTDFSGKTDRQIMEATIRTDAAQDLSARSDDYIRGAFEARVSAPDPVREDGLDRVHRTVTAPRQDDRPSPLRAAIVRLRQDQAEAATRPIGGVR</sequence>
<accession>A0A6M3J6R9</accession>
<evidence type="ECO:0000256" key="1">
    <source>
        <dbReference type="SAM" id="MobiDB-lite"/>
    </source>
</evidence>
<organism evidence="2">
    <name type="scientific">viral metagenome</name>
    <dbReference type="NCBI Taxonomy" id="1070528"/>
    <lineage>
        <taxon>unclassified sequences</taxon>
        <taxon>metagenomes</taxon>
        <taxon>organismal metagenomes</taxon>
    </lineage>
</organism>
<feature type="compositionally biased region" description="Basic and acidic residues" evidence="1">
    <location>
        <begin position="323"/>
        <end position="333"/>
    </location>
</feature>
<protein>
    <recommendedName>
        <fullName evidence="3">DUF2213 domain-containing protein</fullName>
    </recommendedName>
</protein>
<dbReference type="InterPro" id="IPR016913">
    <property type="entry name" value="UCP029215"/>
</dbReference>
<evidence type="ECO:0008006" key="3">
    <source>
        <dbReference type="Google" id="ProtNLM"/>
    </source>
</evidence>
<dbReference type="EMBL" id="MT141544">
    <property type="protein sequence ID" value="QJA65769.1"/>
    <property type="molecule type" value="Genomic_DNA"/>
</dbReference>
<gene>
    <name evidence="2" type="ORF">MM415B00380_0021</name>
</gene>
<evidence type="ECO:0000313" key="2">
    <source>
        <dbReference type="EMBL" id="QJA65769.1"/>
    </source>
</evidence>
<proteinExistence type="predicted"/>
<dbReference type="AlphaFoldDB" id="A0A6M3J6R9"/>
<feature type="compositionally biased region" description="Basic and acidic residues" evidence="1">
    <location>
        <begin position="231"/>
        <end position="251"/>
    </location>
</feature>
<feature type="region of interest" description="Disordered" evidence="1">
    <location>
        <begin position="67"/>
        <end position="90"/>
    </location>
</feature>
<feature type="region of interest" description="Disordered" evidence="1">
    <location>
        <begin position="323"/>
        <end position="346"/>
    </location>
</feature>